<sequence>MYRVAILSVLSTVVFTVLRTAVYLPLSLNISQVQLNRISIIGNGILLGYGLAVIVPEGFQDICQCGSQLDSILSINCSTFEGGGLALAIGFVLMIALESLTTKLGIFLDFEFHEAQSDPSRIRLRSSDDAPEWEQLVNQPAMPDEPPPDFLDDDGPEGTNVSPFPKSSLDRSSSCYGTSAGTAIQPQEGGEGGALLRGDHPRKAEHSAVVKQFVGLLCFSAADGIFMGSNYYLSGMMWPPMSEFLRWLFLRHVPVALAVGCSLLPIRDRGALAPLLGLLFAGVGPVLALSSFLLISVGVLTSLLGASAWCRLFAAGMFLYSATRNLPSQPEIPTSISQQELPDMMPRSKWKVFENDFIYIISTITFPALLAFFRQ</sequence>
<feature type="compositionally biased region" description="Polar residues" evidence="2">
    <location>
        <begin position="170"/>
        <end position="185"/>
    </location>
</feature>
<evidence type="ECO:0000313" key="4">
    <source>
        <dbReference type="EMBL" id="CAD9864706.1"/>
    </source>
</evidence>
<evidence type="ECO:0000256" key="1">
    <source>
        <dbReference type="ARBA" id="ARBA00004127"/>
    </source>
</evidence>
<gene>
    <name evidence="4" type="ORF">FJAP1339_LOCUS6604</name>
</gene>
<dbReference type="GO" id="GO:0046873">
    <property type="term" value="F:metal ion transmembrane transporter activity"/>
    <property type="evidence" value="ECO:0007669"/>
    <property type="project" value="InterPro"/>
</dbReference>
<keyword evidence="3" id="KW-1133">Transmembrane helix</keyword>
<keyword evidence="3" id="KW-0472">Membrane</keyword>
<dbReference type="GO" id="GO:0006829">
    <property type="term" value="P:zinc ion transport"/>
    <property type="evidence" value="ECO:0007669"/>
    <property type="project" value="InterPro"/>
</dbReference>
<feature type="transmembrane region" description="Helical" evidence="3">
    <location>
        <begin position="272"/>
        <end position="295"/>
    </location>
</feature>
<feature type="transmembrane region" description="Helical" evidence="3">
    <location>
        <begin position="245"/>
        <end position="266"/>
    </location>
</feature>
<dbReference type="PANTHER" id="PTHR16133:SF0">
    <property type="entry name" value="ZINC_IRON REGULATED TRANSPORTER-RELATED PROTEIN 102B, ISOFORM E"/>
    <property type="match status" value="1"/>
</dbReference>
<dbReference type="EMBL" id="HBHR01013405">
    <property type="protein sequence ID" value="CAD9864706.1"/>
    <property type="molecule type" value="Transcribed_RNA"/>
</dbReference>
<accession>A0A7S2V1S3</accession>
<dbReference type="InterPro" id="IPR045891">
    <property type="entry name" value="ZIP9"/>
</dbReference>
<feature type="region of interest" description="Disordered" evidence="2">
    <location>
        <begin position="138"/>
        <end position="198"/>
    </location>
</feature>
<feature type="compositionally biased region" description="Acidic residues" evidence="2">
    <location>
        <begin position="146"/>
        <end position="156"/>
    </location>
</feature>
<dbReference type="PANTHER" id="PTHR16133">
    <property type="entry name" value="SOLUTE CARRIER FAMILY 39 ZINC TRANSPORTER , MEMBER 9-RELATED"/>
    <property type="match status" value="1"/>
</dbReference>
<comment type="subcellular location">
    <subcellularLocation>
        <location evidence="1">Endomembrane system</location>
        <topology evidence="1">Multi-pass membrane protein</topology>
    </subcellularLocation>
</comment>
<protein>
    <submittedName>
        <fullName evidence="4">Uncharacterized protein</fullName>
    </submittedName>
</protein>
<dbReference type="AlphaFoldDB" id="A0A7S2V1S3"/>
<organism evidence="4">
    <name type="scientific">Fibrocapsa japonica</name>
    <dbReference type="NCBI Taxonomy" id="94617"/>
    <lineage>
        <taxon>Eukaryota</taxon>
        <taxon>Sar</taxon>
        <taxon>Stramenopiles</taxon>
        <taxon>Ochrophyta</taxon>
        <taxon>Raphidophyceae</taxon>
        <taxon>Chattonellales</taxon>
        <taxon>Chattonellaceae</taxon>
        <taxon>Fibrocapsa</taxon>
    </lineage>
</organism>
<dbReference type="GO" id="GO:0012505">
    <property type="term" value="C:endomembrane system"/>
    <property type="evidence" value="ECO:0007669"/>
    <property type="project" value="UniProtKB-SubCell"/>
</dbReference>
<reference evidence="4" key="1">
    <citation type="submission" date="2021-01" db="EMBL/GenBank/DDBJ databases">
        <authorList>
            <person name="Corre E."/>
            <person name="Pelletier E."/>
            <person name="Niang G."/>
            <person name="Scheremetjew M."/>
            <person name="Finn R."/>
            <person name="Kale V."/>
            <person name="Holt S."/>
            <person name="Cochrane G."/>
            <person name="Meng A."/>
            <person name="Brown T."/>
            <person name="Cohen L."/>
        </authorList>
    </citation>
    <scope>NUCLEOTIDE SEQUENCE</scope>
    <source>
        <strain evidence="4">CCMP1661</strain>
    </source>
</reference>
<feature type="transmembrane region" description="Helical" evidence="3">
    <location>
        <begin position="213"/>
        <end position="233"/>
    </location>
</feature>
<evidence type="ECO:0000256" key="2">
    <source>
        <dbReference type="SAM" id="MobiDB-lite"/>
    </source>
</evidence>
<keyword evidence="3" id="KW-0812">Transmembrane</keyword>
<name>A0A7S2V1S3_9STRA</name>
<proteinExistence type="predicted"/>
<evidence type="ECO:0000256" key="3">
    <source>
        <dbReference type="SAM" id="Phobius"/>
    </source>
</evidence>
<feature type="transmembrane region" description="Helical" evidence="3">
    <location>
        <begin position="357"/>
        <end position="373"/>
    </location>
</feature>